<evidence type="ECO:0000313" key="13">
    <source>
        <dbReference type="Proteomes" id="UP000009223"/>
    </source>
</evidence>
<reference evidence="12 13" key="2">
    <citation type="journal article" date="2011" name="ISME J.">
        <title>RNA-seq reveals cooperative metabolic interactions between two termite-gut spirochete species in co-culture.</title>
        <authorList>
            <person name="Rosenthal A.Z."/>
            <person name="Matson E.G."/>
            <person name="Eldar A."/>
            <person name="Leadbetter J.R."/>
        </authorList>
    </citation>
    <scope>NUCLEOTIDE SEQUENCE [LARGE SCALE GENOMIC DNA]</scope>
    <source>
        <strain evidence="13">ATCC BAA-887 / DSM 12427 / ZAS-2</strain>
    </source>
</reference>
<comment type="similarity">
    <text evidence="2">Belongs to the FliJ family.</text>
</comment>
<dbReference type="NCBIfam" id="TIGR02473">
    <property type="entry name" value="flagell_FliJ"/>
    <property type="match status" value="1"/>
</dbReference>
<dbReference type="eggNOG" id="COG2882">
    <property type="taxonomic scope" value="Bacteria"/>
</dbReference>
<dbReference type="AlphaFoldDB" id="F5YGM4"/>
<name>F5YGM4_TREPZ</name>
<dbReference type="STRING" id="545694.TREPR_2554"/>
<evidence type="ECO:0000256" key="10">
    <source>
        <dbReference type="ARBA" id="ARBA00023225"/>
    </source>
</evidence>
<keyword evidence="12" id="KW-0282">Flagellum</keyword>
<gene>
    <name evidence="12" type="primary">fliJ</name>
    <name evidence="12" type="ordered locus">TREPR_2554</name>
</gene>
<keyword evidence="10" id="KW-1006">Bacterial flagellum protein export</keyword>
<dbReference type="InterPro" id="IPR053716">
    <property type="entry name" value="Flag_assembly_chemotaxis_eff"/>
</dbReference>
<evidence type="ECO:0000256" key="6">
    <source>
        <dbReference type="ARBA" id="ARBA00022500"/>
    </source>
</evidence>
<dbReference type="OrthoDB" id="1707704at2"/>
<evidence type="ECO:0000313" key="12">
    <source>
        <dbReference type="EMBL" id="AEF84027.1"/>
    </source>
</evidence>
<evidence type="ECO:0000256" key="7">
    <source>
        <dbReference type="ARBA" id="ARBA00022795"/>
    </source>
</evidence>
<dbReference type="Gene3D" id="1.10.287.1700">
    <property type="match status" value="1"/>
</dbReference>
<keyword evidence="8" id="KW-0653">Protein transport</keyword>
<sequence>MRRFRFALQKVLELREHVEAEAKIELGRAMGALNLIEQRIKTVAEQRNNAVAERFAPGRDFSEMQNYERYIVRLDQTKEKLLKDASLAELDVAEKRDIYLEAARDRKVLDKVKERRTGEYRKEALAEENKELDEVAGRLLQRSSPRMRDREG</sequence>
<organism evidence="12 13">
    <name type="scientific">Treponema primitia (strain ATCC BAA-887 / DSM 12427 / ZAS-2)</name>
    <dbReference type="NCBI Taxonomy" id="545694"/>
    <lineage>
        <taxon>Bacteria</taxon>
        <taxon>Pseudomonadati</taxon>
        <taxon>Spirochaetota</taxon>
        <taxon>Spirochaetia</taxon>
        <taxon>Spirochaetales</taxon>
        <taxon>Treponemataceae</taxon>
        <taxon>Treponema</taxon>
    </lineage>
</organism>
<dbReference type="GO" id="GO:0015031">
    <property type="term" value="P:protein transport"/>
    <property type="evidence" value="ECO:0007669"/>
    <property type="project" value="UniProtKB-KW"/>
</dbReference>
<dbReference type="RefSeq" id="WP_015707658.1">
    <property type="nucleotide sequence ID" value="NC_015578.1"/>
</dbReference>
<protein>
    <recommendedName>
        <fullName evidence="3">Flagellar FliJ protein</fullName>
    </recommendedName>
</protein>
<evidence type="ECO:0000256" key="3">
    <source>
        <dbReference type="ARBA" id="ARBA00020392"/>
    </source>
</evidence>
<keyword evidence="12" id="KW-0966">Cell projection</keyword>
<keyword evidence="4" id="KW-0813">Transport</keyword>
<keyword evidence="6" id="KW-0145">Chemotaxis</keyword>
<dbReference type="GO" id="GO:0005886">
    <property type="term" value="C:plasma membrane"/>
    <property type="evidence" value="ECO:0007669"/>
    <property type="project" value="UniProtKB-SubCell"/>
</dbReference>
<evidence type="ECO:0000256" key="9">
    <source>
        <dbReference type="ARBA" id="ARBA00023136"/>
    </source>
</evidence>
<dbReference type="InterPro" id="IPR012823">
    <property type="entry name" value="Flagell_FliJ"/>
</dbReference>
<reference evidence="13" key="1">
    <citation type="submission" date="2009-12" db="EMBL/GenBank/DDBJ databases">
        <title>Complete sequence of Treponema primitia strain ZAS-2.</title>
        <authorList>
            <person name="Tetu S.G."/>
            <person name="Matson E."/>
            <person name="Ren Q."/>
            <person name="Seshadri R."/>
            <person name="Elbourne L."/>
            <person name="Hassan K.A."/>
            <person name="Durkin A."/>
            <person name="Radune D."/>
            <person name="Mohamoud Y."/>
            <person name="Shay R."/>
            <person name="Jin S."/>
            <person name="Zhang X."/>
            <person name="Lucey K."/>
            <person name="Ballor N.R."/>
            <person name="Ottesen E."/>
            <person name="Rosenthal R."/>
            <person name="Allen A."/>
            <person name="Leadbetter J.R."/>
            <person name="Paulsen I.T."/>
        </authorList>
    </citation>
    <scope>NUCLEOTIDE SEQUENCE [LARGE SCALE GENOMIC DNA]</scope>
    <source>
        <strain evidence="13">ATCC BAA-887 / DSM 12427 / ZAS-2</strain>
    </source>
</reference>
<keyword evidence="7" id="KW-1005">Bacterial flagellum biogenesis</keyword>
<comment type="subcellular location">
    <subcellularLocation>
        <location evidence="1">Cell membrane</location>
        <topology evidence="1">Peripheral membrane protein</topology>
        <orientation evidence="1">Cytoplasmic side</orientation>
    </subcellularLocation>
</comment>
<dbReference type="GO" id="GO:0006935">
    <property type="term" value="P:chemotaxis"/>
    <property type="evidence" value="ECO:0007669"/>
    <property type="project" value="UniProtKB-KW"/>
</dbReference>
<dbReference type="Proteomes" id="UP000009223">
    <property type="component" value="Chromosome"/>
</dbReference>
<keyword evidence="11" id="KW-0175">Coiled coil</keyword>
<evidence type="ECO:0000256" key="8">
    <source>
        <dbReference type="ARBA" id="ARBA00022927"/>
    </source>
</evidence>
<dbReference type="GO" id="GO:0009288">
    <property type="term" value="C:bacterial-type flagellum"/>
    <property type="evidence" value="ECO:0007669"/>
    <property type="project" value="InterPro"/>
</dbReference>
<keyword evidence="12" id="KW-0969">Cilium</keyword>
<dbReference type="GO" id="GO:0071973">
    <property type="term" value="P:bacterial-type flagellum-dependent cell motility"/>
    <property type="evidence" value="ECO:0007669"/>
    <property type="project" value="InterPro"/>
</dbReference>
<keyword evidence="9" id="KW-0472">Membrane</keyword>
<dbReference type="Pfam" id="PF02050">
    <property type="entry name" value="FliJ"/>
    <property type="match status" value="1"/>
</dbReference>
<dbReference type="EMBL" id="CP001843">
    <property type="protein sequence ID" value="AEF84027.1"/>
    <property type="molecule type" value="Genomic_DNA"/>
</dbReference>
<keyword evidence="5" id="KW-1003">Cell membrane</keyword>
<keyword evidence="13" id="KW-1185">Reference proteome</keyword>
<evidence type="ECO:0000256" key="4">
    <source>
        <dbReference type="ARBA" id="ARBA00022448"/>
    </source>
</evidence>
<proteinExistence type="inferred from homology"/>
<accession>F5YGM4</accession>
<evidence type="ECO:0000256" key="2">
    <source>
        <dbReference type="ARBA" id="ARBA00010004"/>
    </source>
</evidence>
<dbReference type="KEGG" id="tpi:TREPR_2554"/>
<evidence type="ECO:0000256" key="11">
    <source>
        <dbReference type="SAM" id="Coils"/>
    </source>
</evidence>
<evidence type="ECO:0000256" key="1">
    <source>
        <dbReference type="ARBA" id="ARBA00004413"/>
    </source>
</evidence>
<dbReference type="GO" id="GO:0044781">
    <property type="term" value="P:bacterial-type flagellum organization"/>
    <property type="evidence" value="ECO:0007669"/>
    <property type="project" value="UniProtKB-KW"/>
</dbReference>
<evidence type="ECO:0000256" key="5">
    <source>
        <dbReference type="ARBA" id="ARBA00022475"/>
    </source>
</evidence>
<dbReference type="HOGENOM" id="CLU_139638_0_0_12"/>
<feature type="coiled-coil region" evidence="11">
    <location>
        <begin position="33"/>
        <end position="84"/>
    </location>
</feature>